<dbReference type="EMBL" id="BLXT01004151">
    <property type="protein sequence ID" value="GFO10338.1"/>
    <property type="molecule type" value="Genomic_DNA"/>
</dbReference>
<reference evidence="2 3" key="1">
    <citation type="journal article" date="2021" name="Elife">
        <title>Chloroplast acquisition without the gene transfer in kleptoplastic sea slugs, Plakobranchus ocellatus.</title>
        <authorList>
            <person name="Maeda T."/>
            <person name="Takahashi S."/>
            <person name="Yoshida T."/>
            <person name="Shimamura S."/>
            <person name="Takaki Y."/>
            <person name="Nagai Y."/>
            <person name="Toyoda A."/>
            <person name="Suzuki Y."/>
            <person name="Arimoto A."/>
            <person name="Ishii H."/>
            <person name="Satoh N."/>
            <person name="Nishiyama T."/>
            <person name="Hasebe M."/>
            <person name="Maruyama T."/>
            <person name="Minagawa J."/>
            <person name="Obokata J."/>
            <person name="Shigenobu S."/>
        </authorList>
    </citation>
    <scope>NUCLEOTIDE SEQUENCE [LARGE SCALE GENOMIC DNA]</scope>
</reference>
<evidence type="ECO:0000313" key="3">
    <source>
        <dbReference type="Proteomes" id="UP000735302"/>
    </source>
</evidence>
<protein>
    <recommendedName>
        <fullName evidence="4">G-protein coupled receptors family 1 profile domain-containing protein</fullName>
    </recommendedName>
</protein>
<dbReference type="AlphaFoldDB" id="A0AAV4AU49"/>
<gene>
    <name evidence="2" type="ORF">PoB_003684300</name>
</gene>
<feature type="transmembrane region" description="Helical" evidence="1">
    <location>
        <begin position="73"/>
        <end position="96"/>
    </location>
</feature>
<keyword evidence="3" id="KW-1185">Reference proteome</keyword>
<keyword evidence="1" id="KW-1133">Transmembrane helix</keyword>
<proteinExistence type="predicted"/>
<keyword evidence="1" id="KW-0472">Membrane</keyword>
<name>A0AAV4AU49_9GAST</name>
<evidence type="ECO:0008006" key="4">
    <source>
        <dbReference type="Google" id="ProtNLM"/>
    </source>
</evidence>
<keyword evidence="1" id="KW-0812">Transmembrane</keyword>
<dbReference type="Proteomes" id="UP000735302">
    <property type="component" value="Unassembled WGS sequence"/>
</dbReference>
<dbReference type="Gene3D" id="1.20.1070.10">
    <property type="entry name" value="Rhodopsin 7-helix transmembrane proteins"/>
    <property type="match status" value="1"/>
</dbReference>
<organism evidence="2 3">
    <name type="scientific">Plakobranchus ocellatus</name>
    <dbReference type="NCBI Taxonomy" id="259542"/>
    <lineage>
        <taxon>Eukaryota</taxon>
        <taxon>Metazoa</taxon>
        <taxon>Spiralia</taxon>
        <taxon>Lophotrochozoa</taxon>
        <taxon>Mollusca</taxon>
        <taxon>Gastropoda</taxon>
        <taxon>Heterobranchia</taxon>
        <taxon>Euthyneura</taxon>
        <taxon>Panpulmonata</taxon>
        <taxon>Sacoglossa</taxon>
        <taxon>Placobranchoidea</taxon>
        <taxon>Plakobranchidae</taxon>
        <taxon>Plakobranchus</taxon>
    </lineage>
</organism>
<sequence>MMRFEIHGTYDVIILYDVAYPVFSWVVVIVNTTVLIIKLKQSANWRKQHLNFPTTSATRSTTSVRTNRVTKSVVIVASIFVCSLPIFLTLITIYFLPEFSPGDKCW</sequence>
<evidence type="ECO:0000313" key="2">
    <source>
        <dbReference type="EMBL" id="GFO10338.1"/>
    </source>
</evidence>
<comment type="caution">
    <text evidence="2">The sequence shown here is derived from an EMBL/GenBank/DDBJ whole genome shotgun (WGS) entry which is preliminary data.</text>
</comment>
<feature type="transmembrane region" description="Helical" evidence="1">
    <location>
        <begin position="12"/>
        <end position="37"/>
    </location>
</feature>
<accession>A0AAV4AU49</accession>
<evidence type="ECO:0000256" key="1">
    <source>
        <dbReference type="SAM" id="Phobius"/>
    </source>
</evidence>